<keyword evidence="2" id="KW-1185">Reference proteome</keyword>
<evidence type="ECO:0000313" key="2">
    <source>
        <dbReference type="Proteomes" id="UP001302329"/>
    </source>
</evidence>
<dbReference type="EMBL" id="JAYGHY010000046">
    <property type="protein sequence ID" value="MEA5443347.1"/>
    <property type="molecule type" value="Genomic_DNA"/>
</dbReference>
<dbReference type="RefSeq" id="WP_323357346.1">
    <property type="nucleotide sequence ID" value="NZ_JAYGHY010000046.1"/>
</dbReference>
<sequence>MTIAFLAGFSLPALLGHQLALHLDHTDASLGRGLWSDHDGPTRTWGLDLGRHRVRLVVDRVEGRTSTGWGLL</sequence>
<accession>A0ABU5SXV4</accession>
<name>A0ABU5SXV4_9CYAN</name>
<comment type="caution">
    <text evidence="1">The sequence shown here is derived from an EMBL/GenBank/DDBJ whole genome shotgun (WGS) entry which is preliminary data.</text>
</comment>
<evidence type="ECO:0000313" key="1">
    <source>
        <dbReference type="EMBL" id="MEA5443347.1"/>
    </source>
</evidence>
<reference evidence="1 2" key="1">
    <citation type="submission" date="2023-12" db="EMBL/GenBank/DDBJ databases">
        <title>Baltic Sea Cyanobacteria.</title>
        <authorList>
            <person name="Delbaje E."/>
            <person name="Fewer D.P."/>
            <person name="Shishido T.K."/>
        </authorList>
    </citation>
    <scope>NUCLEOTIDE SEQUENCE [LARGE SCALE GENOMIC DNA]</scope>
    <source>
        <strain evidence="1 2">UHCC 0281</strain>
    </source>
</reference>
<proteinExistence type="predicted"/>
<organism evidence="1 2">
    <name type="scientific">Cyanobium gracile UHCC 0281</name>
    <dbReference type="NCBI Taxonomy" id="3110309"/>
    <lineage>
        <taxon>Bacteria</taxon>
        <taxon>Bacillati</taxon>
        <taxon>Cyanobacteriota</taxon>
        <taxon>Cyanophyceae</taxon>
        <taxon>Synechococcales</taxon>
        <taxon>Prochlorococcaceae</taxon>
        <taxon>Cyanobium</taxon>
    </lineage>
</organism>
<dbReference type="Proteomes" id="UP001302329">
    <property type="component" value="Unassembled WGS sequence"/>
</dbReference>
<gene>
    <name evidence="1" type="ORF">VB739_12350</name>
</gene>
<protein>
    <submittedName>
        <fullName evidence="1">Uncharacterized protein</fullName>
    </submittedName>
</protein>